<dbReference type="AlphaFoldDB" id="A0A239ESU0"/>
<dbReference type="EMBL" id="FZNP01000018">
    <property type="protein sequence ID" value="SNS46934.1"/>
    <property type="molecule type" value="Genomic_DNA"/>
</dbReference>
<evidence type="ECO:0000313" key="2">
    <source>
        <dbReference type="Proteomes" id="UP000198420"/>
    </source>
</evidence>
<organism evidence="1 2">
    <name type="scientific">Actinomadura mexicana</name>
    <dbReference type="NCBI Taxonomy" id="134959"/>
    <lineage>
        <taxon>Bacteria</taxon>
        <taxon>Bacillati</taxon>
        <taxon>Actinomycetota</taxon>
        <taxon>Actinomycetes</taxon>
        <taxon>Streptosporangiales</taxon>
        <taxon>Thermomonosporaceae</taxon>
        <taxon>Actinomadura</taxon>
    </lineage>
</organism>
<keyword evidence="2" id="KW-1185">Reference proteome</keyword>
<protein>
    <submittedName>
        <fullName evidence="1">Uncharacterized protein</fullName>
    </submittedName>
</protein>
<dbReference type="RefSeq" id="WP_143227417.1">
    <property type="nucleotide sequence ID" value="NZ_FZNP01000018.1"/>
</dbReference>
<evidence type="ECO:0000313" key="1">
    <source>
        <dbReference type="EMBL" id="SNS46934.1"/>
    </source>
</evidence>
<accession>A0A239ESU0</accession>
<sequence>MLEYYLRNDRLDDLYLLMEGNRRRIEPFLTKPSWTNHDFDENVLVRQVSPHRRSDSSVDEEVLRRRRAYRAVDDENGESWNDLLAVVQEVRETDDGPRIKLALAEYFQFLTACGALEDETYAAVRNPRSPTPIRDAVLGSVDDAAHARRGAHGWVSASMH</sequence>
<dbReference type="Proteomes" id="UP000198420">
    <property type="component" value="Unassembled WGS sequence"/>
</dbReference>
<reference evidence="2" key="1">
    <citation type="submission" date="2017-06" db="EMBL/GenBank/DDBJ databases">
        <authorList>
            <person name="Varghese N."/>
            <person name="Submissions S."/>
        </authorList>
    </citation>
    <scope>NUCLEOTIDE SEQUENCE [LARGE SCALE GENOMIC DNA]</scope>
    <source>
        <strain evidence="2">DSM 44485</strain>
    </source>
</reference>
<name>A0A239ESU0_9ACTN</name>
<gene>
    <name evidence="1" type="ORF">SAMN06265355_11845</name>
</gene>
<proteinExistence type="predicted"/>
<dbReference type="OrthoDB" id="5184304at2"/>